<dbReference type="FunFam" id="3.30.70.270:FF:000001">
    <property type="entry name" value="Diguanylate cyclase domain protein"/>
    <property type="match status" value="1"/>
</dbReference>
<dbReference type="Pfam" id="PF00990">
    <property type="entry name" value="GGDEF"/>
    <property type="match status" value="1"/>
</dbReference>
<evidence type="ECO:0000313" key="7">
    <source>
        <dbReference type="Proteomes" id="UP000284395"/>
    </source>
</evidence>
<keyword evidence="3" id="KW-1133">Transmembrane helix</keyword>
<organism evidence="6 7">
    <name type="scientific">Altericroceibacterium spongiae</name>
    <dbReference type="NCBI Taxonomy" id="2320269"/>
    <lineage>
        <taxon>Bacteria</taxon>
        <taxon>Pseudomonadati</taxon>
        <taxon>Pseudomonadota</taxon>
        <taxon>Alphaproteobacteria</taxon>
        <taxon>Sphingomonadales</taxon>
        <taxon>Erythrobacteraceae</taxon>
        <taxon>Altericroceibacterium</taxon>
    </lineage>
</organism>
<dbReference type="OrthoDB" id="9812260at2"/>
<dbReference type="AlphaFoldDB" id="A0A420EFB1"/>
<keyword evidence="3" id="KW-0812">Transmembrane</keyword>
<dbReference type="InterPro" id="IPR029787">
    <property type="entry name" value="Nucleotide_cyclase"/>
</dbReference>
<comment type="catalytic activity">
    <reaction evidence="2">
        <text>2 GTP = 3',3'-c-di-GMP + 2 diphosphate</text>
        <dbReference type="Rhea" id="RHEA:24898"/>
        <dbReference type="ChEBI" id="CHEBI:33019"/>
        <dbReference type="ChEBI" id="CHEBI:37565"/>
        <dbReference type="ChEBI" id="CHEBI:58805"/>
        <dbReference type="EC" id="2.7.7.65"/>
    </reaction>
</comment>
<evidence type="ECO:0000259" key="5">
    <source>
        <dbReference type="PROSITE" id="PS50887"/>
    </source>
</evidence>
<gene>
    <name evidence="6" type="ORF">D6851_12935</name>
</gene>
<dbReference type="RefSeq" id="WP_120325289.1">
    <property type="nucleotide sequence ID" value="NZ_RAPF01000006.1"/>
</dbReference>
<reference evidence="6 7" key="1">
    <citation type="submission" date="2018-09" db="EMBL/GenBank/DDBJ databases">
        <title>Altererythrobacter spongiae sp. nov., isolated from a marine sponge.</title>
        <authorList>
            <person name="Zhuang L."/>
            <person name="Luo L."/>
        </authorList>
    </citation>
    <scope>NUCLEOTIDE SEQUENCE [LARGE SCALE GENOMIC DNA]</scope>
    <source>
        <strain evidence="6 7">HN-Y73</strain>
    </source>
</reference>
<dbReference type="EC" id="2.7.7.65" evidence="1"/>
<dbReference type="Pfam" id="PF00672">
    <property type="entry name" value="HAMP"/>
    <property type="match status" value="1"/>
</dbReference>
<name>A0A420EFB1_9SPHN</name>
<keyword evidence="7" id="KW-1185">Reference proteome</keyword>
<dbReference type="GO" id="GO:1902201">
    <property type="term" value="P:negative regulation of bacterial-type flagellum-dependent cell motility"/>
    <property type="evidence" value="ECO:0007669"/>
    <property type="project" value="TreeGrafter"/>
</dbReference>
<sequence length="609" mass="68646">MKLATITNWAYGTTVALTLLSGTTMLLASHAQEVEEQAVEQRYLLTKATSRLGNDIFELTEHARQYLDTGQANYKIAYQHDFEDLEAVEKRAEAVATAGASRNEVAMLQDAMNWADTLHDEQAAAITAFDSGNEQQARQLLFGAEYERELDRVENLLGRFQDRLDQRIDSQIEDATQISDIWKTMSEITLVLTALMFLCVLYFVFKRRVLSPVVKLSDVVNRLAAQDFAVQPPEIDQIDEIGDMAQAIRIFRENGLERQRLEAERNADSQTRNLISRMTQRMQGCDSLSDLTEVVQRFLPEIAPNRAGRLYILDQTRNAVTEVCNWSSPTMSQPEFAPASCWALRRAMPHRPSGTHIDVPCPHLDIASHPEDIPDTICMPLSSQREMIGLLYFEPLEGEEDNAANARHDVYLRMVAENIALAIGNLRLREKLREMAMMDPLTGLANRRRLDAVLEVELARAARLDEPISCLMTDIDHFKHFNDTFGHEAGDHVLQEVGKLLQHATRDPEMAFRYGGEEFLLLLPGFDSAMALERAEEIRRKVSELHVIHSGQELGSVTISIGLATAPEQCGFNLILRSADNALMDAKNNGRDRVEVALPYDQRNIGQRA</sequence>
<dbReference type="CDD" id="cd01949">
    <property type="entry name" value="GGDEF"/>
    <property type="match status" value="1"/>
</dbReference>
<dbReference type="PANTHER" id="PTHR45138">
    <property type="entry name" value="REGULATORY COMPONENTS OF SENSORY TRANSDUCTION SYSTEM"/>
    <property type="match status" value="1"/>
</dbReference>
<evidence type="ECO:0000256" key="1">
    <source>
        <dbReference type="ARBA" id="ARBA00012528"/>
    </source>
</evidence>
<dbReference type="SUPFAM" id="SSF158472">
    <property type="entry name" value="HAMP domain-like"/>
    <property type="match status" value="1"/>
</dbReference>
<dbReference type="GO" id="GO:0007165">
    <property type="term" value="P:signal transduction"/>
    <property type="evidence" value="ECO:0007669"/>
    <property type="project" value="InterPro"/>
</dbReference>
<dbReference type="InterPro" id="IPR003018">
    <property type="entry name" value="GAF"/>
</dbReference>
<evidence type="ECO:0000259" key="4">
    <source>
        <dbReference type="PROSITE" id="PS50885"/>
    </source>
</evidence>
<dbReference type="PROSITE" id="PS50887">
    <property type="entry name" value="GGDEF"/>
    <property type="match status" value="1"/>
</dbReference>
<protein>
    <recommendedName>
        <fullName evidence="1">diguanylate cyclase</fullName>
        <ecNumber evidence="1">2.7.7.65</ecNumber>
    </recommendedName>
</protein>
<dbReference type="InterPro" id="IPR029016">
    <property type="entry name" value="GAF-like_dom_sf"/>
</dbReference>
<dbReference type="InterPro" id="IPR043128">
    <property type="entry name" value="Rev_trsase/Diguanyl_cyclase"/>
</dbReference>
<keyword evidence="3" id="KW-0472">Membrane</keyword>
<dbReference type="Gene3D" id="6.10.340.10">
    <property type="match status" value="1"/>
</dbReference>
<feature type="domain" description="HAMP" evidence="4">
    <location>
        <begin position="207"/>
        <end position="260"/>
    </location>
</feature>
<accession>A0A420EFB1</accession>
<evidence type="ECO:0000256" key="3">
    <source>
        <dbReference type="SAM" id="Phobius"/>
    </source>
</evidence>
<dbReference type="SMART" id="SM00065">
    <property type="entry name" value="GAF"/>
    <property type="match status" value="1"/>
</dbReference>
<dbReference type="SMART" id="SM00267">
    <property type="entry name" value="GGDEF"/>
    <property type="match status" value="1"/>
</dbReference>
<comment type="caution">
    <text evidence="6">The sequence shown here is derived from an EMBL/GenBank/DDBJ whole genome shotgun (WGS) entry which is preliminary data.</text>
</comment>
<dbReference type="CDD" id="cd06225">
    <property type="entry name" value="HAMP"/>
    <property type="match status" value="1"/>
</dbReference>
<dbReference type="InterPro" id="IPR003660">
    <property type="entry name" value="HAMP_dom"/>
</dbReference>
<dbReference type="InterPro" id="IPR000160">
    <property type="entry name" value="GGDEF_dom"/>
</dbReference>
<dbReference type="Gene3D" id="3.30.450.40">
    <property type="match status" value="1"/>
</dbReference>
<dbReference type="SMART" id="SM00304">
    <property type="entry name" value="HAMP"/>
    <property type="match status" value="1"/>
</dbReference>
<evidence type="ECO:0000256" key="2">
    <source>
        <dbReference type="ARBA" id="ARBA00034247"/>
    </source>
</evidence>
<dbReference type="NCBIfam" id="TIGR00254">
    <property type="entry name" value="GGDEF"/>
    <property type="match status" value="1"/>
</dbReference>
<dbReference type="InterPro" id="IPR050469">
    <property type="entry name" value="Diguanylate_Cyclase"/>
</dbReference>
<dbReference type="PROSITE" id="PS50885">
    <property type="entry name" value="HAMP"/>
    <property type="match status" value="1"/>
</dbReference>
<dbReference type="SUPFAM" id="SSF55781">
    <property type="entry name" value="GAF domain-like"/>
    <property type="match status" value="1"/>
</dbReference>
<dbReference type="GO" id="GO:0043709">
    <property type="term" value="P:cell adhesion involved in single-species biofilm formation"/>
    <property type="evidence" value="ECO:0007669"/>
    <property type="project" value="TreeGrafter"/>
</dbReference>
<dbReference type="SUPFAM" id="SSF55073">
    <property type="entry name" value="Nucleotide cyclase"/>
    <property type="match status" value="1"/>
</dbReference>
<feature type="domain" description="GGDEF" evidence="5">
    <location>
        <begin position="466"/>
        <end position="599"/>
    </location>
</feature>
<dbReference type="Gene3D" id="3.30.70.270">
    <property type="match status" value="1"/>
</dbReference>
<dbReference type="GO" id="GO:0052621">
    <property type="term" value="F:diguanylate cyclase activity"/>
    <property type="evidence" value="ECO:0007669"/>
    <property type="project" value="UniProtKB-EC"/>
</dbReference>
<dbReference type="EMBL" id="RAPF01000006">
    <property type="protein sequence ID" value="RKF19350.1"/>
    <property type="molecule type" value="Genomic_DNA"/>
</dbReference>
<evidence type="ECO:0000313" key="6">
    <source>
        <dbReference type="EMBL" id="RKF19350.1"/>
    </source>
</evidence>
<dbReference type="Proteomes" id="UP000284395">
    <property type="component" value="Unassembled WGS sequence"/>
</dbReference>
<proteinExistence type="predicted"/>
<dbReference type="GO" id="GO:0005886">
    <property type="term" value="C:plasma membrane"/>
    <property type="evidence" value="ECO:0007669"/>
    <property type="project" value="TreeGrafter"/>
</dbReference>
<dbReference type="PANTHER" id="PTHR45138:SF9">
    <property type="entry name" value="DIGUANYLATE CYCLASE DGCM-RELATED"/>
    <property type="match status" value="1"/>
</dbReference>
<feature type="transmembrane region" description="Helical" evidence="3">
    <location>
        <begin position="188"/>
        <end position="205"/>
    </location>
</feature>